<name>A0A2R6W3W6_MARPO</name>
<dbReference type="GO" id="GO:0008270">
    <property type="term" value="F:zinc ion binding"/>
    <property type="evidence" value="ECO:0007669"/>
    <property type="project" value="UniProtKB-KW"/>
</dbReference>
<sequence length="586" mass="65285">MFQGRESGVLEHGESDINGTDISQMAFCNRETGRRCVRSLKVIVPSKPEICRYHGMPGGCVRGEKCFYAHSIEDLQRRPRNLSPLMSLPNNNQMSQEDFKKKVFVGGLSPSIESEYLRELFEAKFGPVVDAVVISSHSGDQVQSRGFGFVTFQHEESVSLAVKTHYVSLCGKKVEIKGAVPRSGLSQLDIAKRSPTMARESTAVVADRSGDDQGSPLLHFHAESELEGQWTKRLNKETVEPAFPGGPSSSMTASNTSPSATPHWVLLLKHWLPTFLKEVYKRLKEGEWYPLSSLKDSISPGILNGGTRNLQSPVSSFMANMEDYEHFDGFQCVGSSEGTMDPITSQQLAENNFHGDFKLHAIKTPVFPSQRGKRAESQDLLPQGSSALNEAFANARADMEELKYDITNDSRVQSQIMMNNFSEEPKTPLNQVSLTPFSTLENQPKSFPTHEMSSASSSYDIWGQSFPNLMISNNEEKTVPPTEIHKHQKSAQGFGYTSGGCKSQWKNMDTPVSVLNPLSNDEDDNQFIPNCMFCFHQESLWVSMPCKDYVICSSCTDSLYKSKGNTLPSMCSVCYCEVDRWEAVLY</sequence>
<accession>A0A2R6W3W6</accession>
<keyword evidence="4 7" id="KW-0862">Zinc</keyword>
<evidence type="ECO:0000259" key="8">
    <source>
        <dbReference type="PROSITE" id="PS50102"/>
    </source>
</evidence>
<dbReference type="Pfam" id="PF00076">
    <property type="entry name" value="RRM_1"/>
    <property type="match status" value="1"/>
</dbReference>
<evidence type="ECO:0000256" key="6">
    <source>
        <dbReference type="PROSITE-ProRule" id="PRU00176"/>
    </source>
</evidence>
<evidence type="ECO:0000256" key="2">
    <source>
        <dbReference type="ARBA" id="ARBA00022737"/>
    </source>
</evidence>
<proteinExistence type="predicted"/>
<keyword evidence="11" id="KW-1185">Reference proteome</keyword>
<keyword evidence="1 7" id="KW-0479">Metal-binding</keyword>
<evidence type="ECO:0000256" key="3">
    <source>
        <dbReference type="ARBA" id="ARBA00022771"/>
    </source>
</evidence>
<evidence type="ECO:0000256" key="4">
    <source>
        <dbReference type="ARBA" id="ARBA00022833"/>
    </source>
</evidence>
<dbReference type="PROSITE" id="PS50102">
    <property type="entry name" value="RRM"/>
    <property type="match status" value="1"/>
</dbReference>
<dbReference type="PANTHER" id="PTHR48032">
    <property type="entry name" value="RNA-BINDING PROTEIN MUSASHI HOMOLOG RBP6"/>
    <property type="match status" value="1"/>
</dbReference>
<dbReference type="InterPro" id="IPR035979">
    <property type="entry name" value="RBD_domain_sf"/>
</dbReference>
<dbReference type="Gene3D" id="3.30.70.330">
    <property type="match status" value="1"/>
</dbReference>
<feature type="domain" description="C3H1-type" evidence="9">
    <location>
        <begin position="45"/>
        <end position="73"/>
    </location>
</feature>
<reference evidence="11" key="1">
    <citation type="journal article" date="2017" name="Cell">
        <title>Insights into land plant evolution garnered from the Marchantia polymorpha genome.</title>
        <authorList>
            <person name="Bowman J.L."/>
            <person name="Kohchi T."/>
            <person name="Yamato K.T."/>
            <person name="Jenkins J."/>
            <person name="Shu S."/>
            <person name="Ishizaki K."/>
            <person name="Yamaoka S."/>
            <person name="Nishihama R."/>
            <person name="Nakamura Y."/>
            <person name="Berger F."/>
            <person name="Adam C."/>
            <person name="Aki S.S."/>
            <person name="Althoff F."/>
            <person name="Araki T."/>
            <person name="Arteaga-Vazquez M.A."/>
            <person name="Balasubrmanian S."/>
            <person name="Barry K."/>
            <person name="Bauer D."/>
            <person name="Boehm C.R."/>
            <person name="Briginshaw L."/>
            <person name="Caballero-Perez J."/>
            <person name="Catarino B."/>
            <person name="Chen F."/>
            <person name="Chiyoda S."/>
            <person name="Chovatia M."/>
            <person name="Davies K.M."/>
            <person name="Delmans M."/>
            <person name="Demura T."/>
            <person name="Dierschke T."/>
            <person name="Dolan L."/>
            <person name="Dorantes-Acosta A.E."/>
            <person name="Eklund D.M."/>
            <person name="Florent S.N."/>
            <person name="Flores-Sandoval E."/>
            <person name="Fujiyama A."/>
            <person name="Fukuzawa H."/>
            <person name="Galik B."/>
            <person name="Grimanelli D."/>
            <person name="Grimwood J."/>
            <person name="Grossniklaus U."/>
            <person name="Hamada T."/>
            <person name="Haseloff J."/>
            <person name="Hetherington A.J."/>
            <person name="Higo A."/>
            <person name="Hirakawa Y."/>
            <person name="Hundley H.N."/>
            <person name="Ikeda Y."/>
            <person name="Inoue K."/>
            <person name="Inoue S.I."/>
            <person name="Ishida S."/>
            <person name="Jia Q."/>
            <person name="Kakita M."/>
            <person name="Kanazawa T."/>
            <person name="Kawai Y."/>
            <person name="Kawashima T."/>
            <person name="Kennedy M."/>
            <person name="Kinose K."/>
            <person name="Kinoshita T."/>
            <person name="Kohara Y."/>
            <person name="Koide E."/>
            <person name="Komatsu K."/>
            <person name="Kopischke S."/>
            <person name="Kubo M."/>
            <person name="Kyozuka J."/>
            <person name="Lagercrantz U."/>
            <person name="Lin S.S."/>
            <person name="Lindquist E."/>
            <person name="Lipzen A.M."/>
            <person name="Lu C.W."/>
            <person name="De Luna E."/>
            <person name="Martienssen R.A."/>
            <person name="Minamino N."/>
            <person name="Mizutani M."/>
            <person name="Mizutani M."/>
            <person name="Mochizuki N."/>
            <person name="Monte I."/>
            <person name="Mosher R."/>
            <person name="Nagasaki H."/>
            <person name="Nakagami H."/>
            <person name="Naramoto S."/>
            <person name="Nishitani K."/>
            <person name="Ohtani M."/>
            <person name="Okamoto T."/>
            <person name="Okumura M."/>
            <person name="Phillips J."/>
            <person name="Pollak B."/>
            <person name="Reinders A."/>
            <person name="Rovekamp M."/>
            <person name="Sano R."/>
            <person name="Sawa S."/>
            <person name="Schmid M.W."/>
            <person name="Shirakawa M."/>
            <person name="Solano R."/>
            <person name="Spunde A."/>
            <person name="Suetsugu N."/>
            <person name="Sugano S."/>
            <person name="Sugiyama A."/>
            <person name="Sun R."/>
            <person name="Suzuki Y."/>
            <person name="Takenaka M."/>
            <person name="Takezawa D."/>
            <person name="Tomogane H."/>
            <person name="Tsuzuki M."/>
            <person name="Ueda T."/>
            <person name="Umeda M."/>
            <person name="Ward J.M."/>
            <person name="Watanabe Y."/>
            <person name="Yazaki K."/>
            <person name="Yokoyama R."/>
            <person name="Yoshitake Y."/>
            <person name="Yotsui I."/>
            <person name="Zachgo S."/>
            <person name="Schmutz J."/>
        </authorList>
    </citation>
    <scope>NUCLEOTIDE SEQUENCE [LARGE SCALE GENOMIC DNA]</scope>
    <source>
        <strain evidence="11">Tak-1</strain>
    </source>
</reference>
<dbReference type="EMBL" id="KZ772831">
    <property type="protein sequence ID" value="PTQ28531.1"/>
    <property type="molecule type" value="Genomic_DNA"/>
</dbReference>
<dbReference type="InterPro" id="IPR000571">
    <property type="entry name" value="Znf_CCCH"/>
</dbReference>
<dbReference type="PROSITE" id="PS50103">
    <property type="entry name" value="ZF_C3H1"/>
    <property type="match status" value="1"/>
</dbReference>
<dbReference type="SUPFAM" id="SSF90229">
    <property type="entry name" value="CCCH zinc finger"/>
    <property type="match status" value="1"/>
</dbReference>
<keyword evidence="5 6" id="KW-0694">RNA-binding</keyword>
<dbReference type="OrthoDB" id="673776at2759"/>
<organism evidence="10 11">
    <name type="scientific">Marchantia polymorpha</name>
    <name type="common">Common liverwort</name>
    <name type="synonym">Marchantia aquatica</name>
    <dbReference type="NCBI Taxonomy" id="3197"/>
    <lineage>
        <taxon>Eukaryota</taxon>
        <taxon>Viridiplantae</taxon>
        <taxon>Streptophyta</taxon>
        <taxon>Embryophyta</taxon>
        <taxon>Marchantiophyta</taxon>
        <taxon>Marchantiopsida</taxon>
        <taxon>Marchantiidae</taxon>
        <taxon>Marchantiales</taxon>
        <taxon>Marchantiaceae</taxon>
        <taxon>Marchantia</taxon>
    </lineage>
</organism>
<dbReference type="GO" id="GO:0003729">
    <property type="term" value="F:mRNA binding"/>
    <property type="evidence" value="ECO:0000318"/>
    <property type="project" value="GO_Central"/>
</dbReference>
<dbReference type="SMART" id="SM00360">
    <property type="entry name" value="RRM"/>
    <property type="match status" value="1"/>
</dbReference>
<evidence type="ECO:0000256" key="7">
    <source>
        <dbReference type="PROSITE-ProRule" id="PRU00723"/>
    </source>
</evidence>
<feature type="zinc finger region" description="C3H1-type" evidence="7">
    <location>
        <begin position="45"/>
        <end position="73"/>
    </location>
</feature>
<evidence type="ECO:0000313" key="11">
    <source>
        <dbReference type="Proteomes" id="UP000244005"/>
    </source>
</evidence>
<keyword evidence="3 7" id="KW-0863">Zinc-finger</keyword>
<dbReference type="PANTHER" id="PTHR48032:SF6">
    <property type="entry name" value="RNA-BINDING (RRM_RBD_RNP MOTIFS) FAMILY PROTEIN"/>
    <property type="match status" value="1"/>
</dbReference>
<evidence type="ECO:0000256" key="1">
    <source>
        <dbReference type="ARBA" id="ARBA00022723"/>
    </source>
</evidence>
<dbReference type="InterPro" id="IPR012677">
    <property type="entry name" value="Nucleotide-bd_a/b_plait_sf"/>
</dbReference>
<feature type="domain" description="RRM" evidence="8">
    <location>
        <begin position="101"/>
        <end position="181"/>
    </location>
</feature>
<gene>
    <name evidence="10" type="ORF">MARPO_0161s0028</name>
</gene>
<dbReference type="InterPro" id="IPR036855">
    <property type="entry name" value="Znf_CCCH_sf"/>
</dbReference>
<evidence type="ECO:0000259" key="9">
    <source>
        <dbReference type="PROSITE" id="PS50103"/>
    </source>
</evidence>
<dbReference type="GO" id="GO:0006417">
    <property type="term" value="P:regulation of translation"/>
    <property type="evidence" value="ECO:0000318"/>
    <property type="project" value="GO_Central"/>
</dbReference>
<keyword evidence="2" id="KW-0677">Repeat</keyword>
<evidence type="ECO:0000313" key="10">
    <source>
        <dbReference type="EMBL" id="PTQ28531.1"/>
    </source>
</evidence>
<dbReference type="Gene3D" id="3.30.40.10">
    <property type="entry name" value="Zinc/RING finger domain, C3HC4 (zinc finger)"/>
    <property type="match status" value="1"/>
</dbReference>
<protein>
    <submittedName>
        <fullName evidence="10">Uncharacterized protein</fullName>
    </submittedName>
</protein>
<dbReference type="AlphaFoldDB" id="A0A2R6W3W6"/>
<dbReference type="Proteomes" id="UP000244005">
    <property type="component" value="Unassembled WGS sequence"/>
</dbReference>
<dbReference type="InterPro" id="IPR013083">
    <property type="entry name" value="Znf_RING/FYVE/PHD"/>
</dbReference>
<evidence type="ECO:0000256" key="5">
    <source>
        <dbReference type="ARBA" id="ARBA00022884"/>
    </source>
</evidence>
<dbReference type="InterPro" id="IPR000504">
    <property type="entry name" value="RRM_dom"/>
</dbReference>
<dbReference type="SUPFAM" id="SSF54928">
    <property type="entry name" value="RNA-binding domain, RBD"/>
    <property type="match status" value="1"/>
</dbReference>